<evidence type="ECO:0000256" key="1">
    <source>
        <dbReference type="SAM" id="MobiDB-lite"/>
    </source>
</evidence>
<accession>A0A2T0RNT5</accession>
<sequence>MGVRRAGRLRELLVAGVLDSFGMALGWTVLVLLAVSRGGLAEAALYNAAMLLGVVLSAPVTSWLARRVPGRGLLRGAAGVEILLRLGALAGLITGVRPALIALAVTAMHVAAWVGFAAMRAEVAAVDARPRSMTRYALAIAAVEAAGTGVGALLPIGAQGHPTGAALALVFVAYAGSLLPTVLSARRARMTPRGATRRAGAARSPGPSRPGRRVSPRLLAAGGGVMLLASGPTLLAVPLTTELHGRHWVAGAAIAFSVGCLLATAAVETVGRLRLPAVLRWSLWGLGMLVGWIGAPVHVISLLLAQFLAGLSQTALEGDMDALVAGEAPPGGVTTALAYSASVRALGGSAAVKLLPVLVTAPALGTAVSAAVLVLGLGALLLWATTTALTKRGGHVVRPPRPFPLATASPDPSSSWAPSATCSGSGRPPR</sequence>
<gene>
    <name evidence="3" type="ORF">CLV70_116114</name>
</gene>
<feature type="transmembrane region" description="Helical" evidence="2">
    <location>
        <begin position="218"/>
        <end position="237"/>
    </location>
</feature>
<dbReference type="Proteomes" id="UP000239209">
    <property type="component" value="Unassembled WGS sequence"/>
</dbReference>
<feature type="transmembrane region" description="Helical" evidence="2">
    <location>
        <begin position="363"/>
        <end position="384"/>
    </location>
</feature>
<dbReference type="InterPro" id="IPR036259">
    <property type="entry name" value="MFS_trans_sf"/>
</dbReference>
<feature type="compositionally biased region" description="Low complexity" evidence="1">
    <location>
        <begin position="191"/>
        <end position="206"/>
    </location>
</feature>
<protein>
    <recommendedName>
        <fullName evidence="5">MFS transporter</fullName>
    </recommendedName>
</protein>
<keyword evidence="2" id="KW-1133">Transmembrane helix</keyword>
<evidence type="ECO:0000313" key="3">
    <source>
        <dbReference type="EMBL" id="PRY22854.1"/>
    </source>
</evidence>
<feature type="transmembrane region" description="Helical" evidence="2">
    <location>
        <begin position="12"/>
        <end position="33"/>
    </location>
</feature>
<proteinExistence type="predicted"/>
<feature type="transmembrane region" description="Helical" evidence="2">
    <location>
        <begin position="283"/>
        <end position="309"/>
    </location>
</feature>
<dbReference type="SUPFAM" id="SSF103473">
    <property type="entry name" value="MFS general substrate transporter"/>
    <property type="match status" value="1"/>
</dbReference>
<keyword evidence="2" id="KW-0812">Transmembrane</keyword>
<organism evidence="3 4">
    <name type="scientific">Pseudosporangium ferrugineum</name>
    <dbReference type="NCBI Taxonomy" id="439699"/>
    <lineage>
        <taxon>Bacteria</taxon>
        <taxon>Bacillati</taxon>
        <taxon>Actinomycetota</taxon>
        <taxon>Actinomycetes</taxon>
        <taxon>Micromonosporales</taxon>
        <taxon>Micromonosporaceae</taxon>
        <taxon>Pseudosporangium</taxon>
    </lineage>
</organism>
<dbReference type="AlphaFoldDB" id="A0A2T0RNT5"/>
<evidence type="ECO:0000256" key="2">
    <source>
        <dbReference type="SAM" id="Phobius"/>
    </source>
</evidence>
<comment type="caution">
    <text evidence="3">The sequence shown here is derived from an EMBL/GenBank/DDBJ whole genome shotgun (WGS) entry which is preliminary data.</text>
</comment>
<dbReference type="EMBL" id="PVZG01000016">
    <property type="protein sequence ID" value="PRY22854.1"/>
    <property type="molecule type" value="Genomic_DNA"/>
</dbReference>
<feature type="transmembrane region" description="Helical" evidence="2">
    <location>
        <begin position="99"/>
        <end position="116"/>
    </location>
</feature>
<feature type="transmembrane region" description="Helical" evidence="2">
    <location>
        <begin position="164"/>
        <end position="183"/>
    </location>
</feature>
<feature type="transmembrane region" description="Helical" evidence="2">
    <location>
        <begin position="72"/>
        <end position="93"/>
    </location>
</feature>
<feature type="transmembrane region" description="Helical" evidence="2">
    <location>
        <begin position="249"/>
        <end position="271"/>
    </location>
</feature>
<dbReference type="Gene3D" id="1.20.1250.20">
    <property type="entry name" value="MFS general substrate transporter like domains"/>
    <property type="match status" value="1"/>
</dbReference>
<keyword evidence="2" id="KW-0472">Membrane</keyword>
<feature type="compositionally biased region" description="Low complexity" evidence="1">
    <location>
        <begin position="408"/>
        <end position="420"/>
    </location>
</feature>
<feature type="region of interest" description="Disordered" evidence="1">
    <location>
        <begin position="393"/>
        <end position="430"/>
    </location>
</feature>
<keyword evidence="4" id="KW-1185">Reference proteome</keyword>
<reference evidence="3 4" key="1">
    <citation type="submission" date="2018-03" db="EMBL/GenBank/DDBJ databases">
        <title>Genomic Encyclopedia of Archaeal and Bacterial Type Strains, Phase II (KMG-II): from individual species to whole genera.</title>
        <authorList>
            <person name="Goeker M."/>
        </authorList>
    </citation>
    <scope>NUCLEOTIDE SEQUENCE [LARGE SCALE GENOMIC DNA]</scope>
    <source>
        <strain evidence="3 4">DSM 45348</strain>
    </source>
</reference>
<feature type="transmembrane region" description="Helical" evidence="2">
    <location>
        <begin position="136"/>
        <end position="158"/>
    </location>
</feature>
<evidence type="ECO:0000313" key="4">
    <source>
        <dbReference type="Proteomes" id="UP000239209"/>
    </source>
</evidence>
<evidence type="ECO:0008006" key="5">
    <source>
        <dbReference type="Google" id="ProtNLM"/>
    </source>
</evidence>
<name>A0A2T0RNT5_9ACTN</name>
<feature type="region of interest" description="Disordered" evidence="1">
    <location>
        <begin position="190"/>
        <end position="214"/>
    </location>
</feature>
<feature type="transmembrane region" description="Helical" evidence="2">
    <location>
        <begin position="45"/>
        <end position="65"/>
    </location>
</feature>